<feature type="compositionally biased region" description="Basic residues" evidence="1">
    <location>
        <begin position="320"/>
        <end position="330"/>
    </location>
</feature>
<evidence type="ECO:0000256" key="1">
    <source>
        <dbReference type="SAM" id="MobiDB-lite"/>
    </source>
</evidence>
<accession>A0A9P5Y575</accession>
<feature type="compositionally biased region" description="Basic and acidic residues" evidence="1">
    <location>
        <begin position="213"/>
        <end position="229"/>
    </location>
</feature>
<dbReference type="EMBL" id="MU150271">
    <property type="protein sequence ID" value="KAF9462493.1"/>
    <property type="molecule type" value="Genomic_DNA"/>
</dbReference>
<organism evidence="2 3">
    <name type="scientific">Collybia nuda</name>
    <dbReference type="NCBI Taxonomy" id="64659"/>
    <lineage>
        <taxon>Eukaryota</taxon>
        <taxon>Fungi</taxon>
        <taxon>Dikarya</taxon>
        <taxon>Basidiomycota</taxon>
        <taxon>Agaricomycotina</taxon>
        <taxon>Agaricomycetes</taxon>
        <taxon>Agaricomycetidae</taxon>
        <taxon>Agaricales</taxon>
        <taxon>Tricholomatineae</taxon>
        <taxon>Clitocybaceae</taxon>
        <taxon>Collybia</taxon>
    </lineage>
</organism>
<feature type="compositionally biased region" description="Basic residues" evidence="1">
    <location>
        <begin position="293"/>
        <end position="305"/>
    </location>
</feature>
<name>A0A9P5Y575_9AGAR</name>
<dbReference type="AlphaFoldDB" id="A0A9P5Y575"/>
<sequence>MAGGMVKDIREAINEIRTEDRGTRMRTIKKDGQGGEVSQMVVGRVSRPLPPIPVSAPGATKPVMTLPLGIPSSHRTPIPLPSFATAGKVIPKSGGNGDLASSAVALKIFGLPGDLSTSAPASTMHLPMGSTTAGTTSIGSLSQGISMASTTNTAITTPPSSPRKSRKSNTKSPTIAKRLSKSATILFRENSGGKEVGGGGIRLKGGLESSGDSSREGFEGLDPSHDQTKKRSVRHLSHTALALILERGRPISRRVLVTSSPLYQSMDSMERLGYEVRVYIRVPDLGDGMDRERHRHSNGHRRRHSGGGSGTATTSSGGSPKKKAKDHARRVSGAATAEITGTSASAGESGSKDTTTSLPSAFPLSDLSPTTTLDLRHHHQQQHYHLYERHALGHPLHPLFPHHEHVQHHQHPLRPSVHVTGSGVGGSAPPRIRYREQGVDELLQLKLHQALAAVDDVPEGATIVLATGDGNVGQFNEDGFLGPVRTALKRGWKVELYAWEDGLSRSWKREFGEESEWGQNGMFRIIGMEQFAHLLVDESG</sequence>
<dbReference type="Proteomes" id="UP000807353">
    <property type="component" value="Unassembled WGS sequence"/>
</dbReference>
<gene>
    <name evidence="2" type="ORF">BDZ94DRAFT_1261023</name>
</gene>
<evidence type="ECO:0000313" key="2">
    <source>
        <dbReference type="EMBL" id="KAF9462493.1"/>
    </source>
</evidence>
<keyword evidence="3" id="KW-1185">Reference proteome</keyword>
<feature type="compositionally biased region" description="Low complexity" evidence="1">
    <location>
        <begin position="340"/>
        <end position="349"/>
    </location>
</feature>
<dbReference type="CDD" id="cd18724">
    <property type="entry name" value="PIN_LabA-like"/>
    <property type="match status" value="1"/>
</dbReference>
<feature type="region of interest" description="Disordered" evidence="1">
    <location>
        <begin position="196"/>
        <end position="234"/>
    </location>
</feature>
<evidence type="ECO:0000313" key="3">
    <source>
        <dbReference type="Proteomes" id="UP000807353"/>
    </source>
</evidence>
<proteinExistence type="predicted"/>
<feature type="region of interest" description="Disordered" evidence="1">
    <location>
        <begin position="286"/>
        <end position="365"/>
    </location>
</feature>
<comment type="caution">
    <text evidence="2">The sequence shown here is derived from an EMBL/GenBank/DDBJ whole genome shotgun (WGS) entry which is preliminary data.</text>
</comment>
<protein>
    <submittedName>
        <fullName evidence="2">Uncharacterized protein</fullName>
    </submittedName>
</protein>
<reference evidence="2" key="1">
    <citation type="submission" date="2020-11" db="EMBL/GenBank/DDBJ databases">
        <authorList>
            <consortium name="DOE Joint Genome Institute"/>
            <person name="Ahrendt S."/>
            <person name="Riley R."/>
            <person name="Andreopoulos W."/>
            <person name="Labutti K."/>
            <person name="Pangilinan J."/>
            <person name="Ruiz-Duenas F.J."/>
            <person name="Barrasa J.M."/>
            <person name="Sanchez-Garcia M."/>
            <person name="Camarero S."/>
            <person name="Miyauchi S."/>
            <person name="Serrano A."/>
            <person name="Linde D."/>
            <person name="Babiker R."/>
            <person name="Drula E."/>
            <person name="Ayuso-Fernandez I."/>
            <person name="Pacheco R."/>
            <person name="Padilla G."/>
            <person name="Ferreira P."/>
            <person name="Barriuso J."/>
            <person name="Kellner H."/>
            <person name="Castanera R."/>
            <person name="Alfaro M."/>
            <person name="Ramirez L."/>
            <person name="Pisabarro A.G."/>
            <person name="Kuo A."/>
            <person name="Tritt A."/>
            <person name="Lipzen A."/>
            <person name="He G."/>
            <person name="Yan M."/>
            <person name="Ng V."/>
            <person name="Cullen D."/>
            <person name="Martin F."/>
            <person name="Rosso M.-N."/>
            <person name="Henrissat B."/>
            <person name="Hibbett D."/>
            <person name="Martinez A.T."/>
            <person name="Grigoriev I.V."/>
        </authorList>
    </citation>
    <scope>NUCLEOTIDE SEQUENCE</scope>
    <source>
        <strain evidence="2">CBS 247.69</strain>
    </source>
</reference>
<dbReference type="OrthoDB" id="5590473at2759"/>
<feature type="region of interest" description="Disordered" evidence="1">
    <location>
        <begin position="151"/>
        <end position="175"/>
    </location>
</feature>